<gene>
    <name evidence="6" type="ORF">EOD42_03930</name>
</gene>
<name>A0A437MNP0_9PROT</name>
<evidence type="ECO:0000256" key="3">
    <source>
        <dbReference type="ARBA" id="ARBA00023163"/>
    </source>
</evidence>
<comment type="caution">
    <text evidence="6">The sequence shown here is derived from an EMBL/GenBank/DDBJ whole genome shotgun (WGS) entry which is preliminary data.</text>
</comment>
<reference evidence="6 7" key="1">
    <citation type="submission" date="2019-01" db="EMBL/GenBank/DDBJ databases">
        <authorList>
            <person name="Chen W.-M."/>
        </authorList>
    </citation>
    <scope>NUCLEOTIDE SEQUENCE [LARGE SCALE GENOMIC DNA]</scope>
    <source>
        <strain evidence="6 7">CCP-6</strain>
    </source>
</reference>
<dbReference type="Proteomes" id="UP000282957">
    <property type="component" value="Unassembled WGS sequence"/>
</dbReference>
<keyword evidence="2 4" id="KW-0238">DNA-binding</keyword>
<evidence type="ECO:0000256" key="2">
    <source>
        <dbReference type="ARBA" id="ARBA00023125"/>
    </source>
</evidence>
<evidence type="ECO:0000313" key="6">
    <source>
        <dbReference type="EMBL" id="RVT99256.1"/>
    </source>
</evidence>
<dbReference type="PANTHER" id="PTHR47506">
    <property type="entry name" value="TRANSCRIPTIONAL REGULATORY PROTEIN"/>
    <property type="match status" value="1"/>
</dbReference>
<evidence type="ECO:0000256" key="1">
    <source>
        <dbReference type="ARBA" id="ARBA00023015"/>
    </source>
</evidence>
<dbReference type="Gene3D" id="1.10.357.10">
    <property type="entry name" value="Tetracycline Repressor, domain 2"/>
    <property type="match status" value="1"/>
</dbReference>
<dbReference type="SUPFAM" id="SSF46689">
    <property type="entry name" value="Homeodomain-like"/>
    <property type="match status" value="1"/>
</dbReference>
<dbReference type="Pfam" id="PF00440">
    <property type="entry name" value="TetR_N"/>
    <property type="match status" value="1"/>
</dbReference>
<dbReference type="OrthoDB" id="9809772at2"/>
<keyword evidence="7" id="KW-1185">Reference proteome</keyword>
<dbReference type="SUPFAM" id="SSF48498">
    <property type="entry name" value="Tetracyclin repressor-like, C-terminal domain"/>
    <property type="match status" value="1"/>
</dbReference>
<keyword evidence="1" id="KW-0805">Transcription regulation</keyword>
<dbReference type="PANTHER" id="PTHR47506:SF1">
    <property type="entry name" value="HTH-TYPE TRANSCRIPTIONAL REGULATOR YJDC"/>
    <property type="match status" value="1"/>
</dbReference>
<dbReference type="PROSITE" id="PS50977">
    <property type="entry name" value="HTH_TETR_2"/>
    <property type="match status" value="1"/>
</dbReference>
<dbReference type="InterPro" id="IPR036271">
    <property type="entry name" value="Tet_transcr_reg_TetR-rel_C_sf"/>
</dbReference>
<dbReference type="GO" id="GO:0003677">
    <property type="term" value="F:DNA binding"/>
    <property type="evidence" value="ECO:0007669"/>
    <property type="project" value="UniProtKB-UniRule"/>
</dbReference>
<dbReference type="PRINTS" id="PR00455">
    <property type="entry name" value="HTHTETR"/>
</dbReference>
<organism evidence="6 7">
    <name type="scientific">Rhodovarius crocodyli</name>
    <dbReference type="NCBI Taxonomy" id="1979269"/>
    <lineage>
        <taxon>Bacteria</taxon>
        <taxon>Pseudomonadati</taxon>
        <taxon>Pseudomonadota</taxon>
        <taxon>Alphaproteobacteria</taxon>
        <taxon>Acetobacterales</taxon>
        <taxon>Roseomonadaceae</taxon>
        <taxon>Rhodovarius</taxon>
    </lineage>
</organism>
<dbReference type="InterPro" id="IPR009057">
    <property type="entry name" value="Homeodomain-like_sf"/>
</dbReference>
<accession>A0A437MNP0</accession>
<keyword evidence="3" id="KW-0804">Transcription</keyword>
<protein>
    <submittedName>
        <fullName evidence="6">TetR/AcrR family transcriptional regulator</fullName>
    </submittedName>
</protein>
<proteinExistence type="predicted"/>
<evidence type="ECO:0000256" key="4">
    <source>
        <dbReference type="PROSITE-ProRule" id="PRU00335"/>
    </source>
</evidence>
<dbReference type="EMBL" id="SACL01000001">
    <property type="protein sequence ID" value="RVT99256.1"/>
    <property type="molecule type" value="Genomic_DNA"/>
</dbReference>
<dbReference type="RefSeq" id="WP_127786083.1">
    <property type="nucleotide sequence ID" value="NZ_SACL01000001.1"/>
</dbReference>
<dbReference type="InterPro" id="IPR001647">
    <property type="entry name" value="HTH_TetR"/>
</dbReference>
<feature type="DNA-binding region" description="H-T-H motif" evidence="4">
    <location>
        <begin position="26"/>
        <end position="45"/>
    </location>
</feature>
<evidence type="ECO:0000313" key="7">
    <source>
        <dbReference type="Proteomes" id="UP000282957"/>
    </source>
</evidence>
<evidence type="ECO:0000259" key="5">
    <source>
        <dbReference type="PROSITE" id="PS50977"/>
    </source>
</evidence>
<feature type="domain" description="HTH tetR-type" evidence="5">
    <location>
        <begin position="3"/>
        <end position="63"/>
    </location>
</feature>
<dbReference type="AlphaFoldDB" id="A0A437MNP0"/>
<sequence>MNANAKEAILAAAKRAAQARGYGGLNFRDLAAEVGIKSASIHYHFPTKADLGAAVARRYREDAMAALDALRAEAPDALAALRRYPETFRHALLAGNRMCLASFLAAEHDDLPEPVLREVLAFMEANVAWLARQLAEAGITAEEQAEPRARAVMAAIAGAQLMARSRADVGAYDALIAGYRQAGMLP</sequence>